<keyword evidence="2" id="KW-0808">Transferase</keyword>
<feature type="domain" description="Glycosyl transferase family 1" evidence="1">
    <location>
        <begin position="311"/>
        <end position="459"/>
    </location>
</feature>
<dbReference type="PANTHER" id="PTHR12526:SF630">
    <property type="entry name" value="GLYCOSYLTRANSFERASE"/>
    <property type="match status" value="1"/>
</dbReference>
<dbReference type="EMBL" id="SWFM01000002">
    <property type="protein sequence ID" value="TKD70654.1"/>
    <property type="molecule type" value="Genomic_DNA"/>
</dbReference>
<evidence type="ECO:0000313" key="2">
    <source>
        <dbReference type="EMBL" id="TKD70654.1"/>
    </source>
</evidence>
<dbReference type="Proteomes" id="UP000310541">
    <property type="component" value="Unassembled WGS sequence"/>
</dbReference>
<name>A0A4U1MJ98_9BACL</name>
<protein>
    <submittedName>
        <fullName evidence="2">Glycosyltransferase</fullName>
    </submittedName>
</protein>
<dbReference type="GO" id="GO:0016757">
    <property type="term" value="F:glycosyltransferase activity"/>
    <property type="evidence" value="ECO:0007669"/>
    <property type="project" value="InterPro"/>
</dbReference>
<evidence type="ECO:0000313" key="3">
    <source>
        <dbReference type="Proteomes" id="UP000310541"/>
    </source>
</evidence>
<dbReference type="AlphaFoldDB" id="A0A4U1MJ98"/>
<comment type="caution">
    <text evidence="2">The sequence shown here is derived from an EMBL/GenBank/DDBJ whole genome shotgun (WGS) entry which is preliminary data.</text>
</comment>
<dbReference type="Pfam" id="PF00534">
    <property type="entry name" value="Glycos_transf_1"/>
    <property type="match status" value="1"/>
</dbReference>
<dbReference type="RefSeq" id="WP_136946730.1">
    <property type="nucleotide sequence ID" value="NZ_SWFM01000002.1"/>
</dbReference>
<accession>A0A4U1MJ98</accession>
<gene>
    <name evidence="2" type="ORF">FBF83_08500</name>
</gene>
<dbReference type="Gene3D" id="3.40.50.2000">
    <property type="entry name" value="Glycogen Phosphorylase B"/>
    <property type="match status" value="3"/>
</dbReference>
<evidence type="ECO:0000259" key="1">
    <source>
        <dbReference type="Pfam" id="PF00534"/>
    </source>
</evidence>
<organism evidence="2 3">
    <name type="scientific">Guptibacillus hwajinpoensis</name>
    <dbReference type="NCBI Taxonomy" id="208199"/>
    <lineage>
        <taxon>Bacteria</taxon>
        <taxon>Bacillati</taxon>
        <taxon>Bacillota</taxon>
        <taxon>Bacilli</taxon>
        <taxon>Bacillales</taxon>
        <taxon>Guptibacillaceae</taxon>
        <taxon>Guptibacillus</taxon>
    </lineage>
</organism>
<dbReference type="OrthoDB" id="570545at2"/>
<sequence length="495" mass="57698">MNYVITSTLPEQYGGRTKSLLDRTKKLVEQANMDYTIITTNYNPYYGDIYEQYYAQDKIPRSVQLINIYDFLSGRSYSGKKVDQPVEEEGLTHREIKKNTVYRFFENGEYVLYKKYDKEDGSLKFVDFMDPYNRKRACRKEFNSRGICHRKINYKQGTTNKLEEILYDDYGNAYVNRTFDGSSENNLIRMHLFTDNDILEFKTEKDFFRYCFEQMIEDNSTIINDARLLDKPMCEMEGNNLTKIAILHNSHLSSDDRNDIKSSYQYIIDHVEDVDHIVALTHEQKKDLSHLIFNNEKISIIPHSIAPPESQKNVKKENKFVFIGRLTDVKQADHIIEAYQLARNELANFTIDIYGEGPAKKKLEELIKEYNLEENVFLKGLTDDPEGVFATAKASFLTSQYEGFGLVIMESLNNGCPVVAYDTKYGPNDLIIHGKNGLLVERNNLEALSEAMIQMKNADFKNVDVDKEFREDAFISNWSSLLKEEKKRFKIPFFN</sequence>
<proteinExistence type="predicted"/>
<dbReference type="PANTHER" id="PTHR12526">
    <property type="entry name" value="GLYCOSYLTRANSFERASE"/>
    <property type="match status" value="1"/>
</dbReference>
<dbReference type="InterPro" id="IPR001296">
    <property type="entry name" value="Glyco_trans_1"/>
</dbReference>
<dbReference type="SUPFAM" id="SSF53756">
    <property type="entry name" value="UDP-Glycosyltransferase/glycogen phosphorylase"/>
    <property type="match status" value="1"/>
</dbReference>
<reference evidence="2 3" key="1">
    <citation type="submission" date="2019-04" db="EMBL/GenBank/DDBJ databases">
        <title>Genome sequence of Bacillus hwajinpoensis strain Y2.</title>
        <authorList>
            <person name="Fair J.L."/>
            <person name="Maclea K.S."/>
        </authorList>
    </citation>
    <scope>NUCLEOTIDE SEQUENCE [LARGE SCALE GENOMIC DNA]</scope>
    <source>
        <strain evidence="2 3">Y2</strain>
    </source>
</reference>